<organism evidence="2 3">
    <name type="scientific">Lophiostoma macrostomum CBS 122681</name>
    <dbReference type="NCBI Taxonomy" id="1314788"/>
    <lineage>
        <taxon>Eukaryota</taxon>
        <taxon>Fungi</taxon>
        <taxon>Dikarya</taxon>
        <taxon>Ascomycota</taxon>
        <taxon>Pezizomycotina</taxon>
        <taxon>Dothideomycetes</taxon>
        <taxon>Pleosporomycetidae</taxon>
        <taxon>Pleosporales</taxon>
        <taxon>Lophiostomataceae</taxon>
        <taxon>Lophiostoma</taxon>
    </lineage>
</organism>
<feature type="compositionally biased region" description="Polar residues" evidence="1">
    <location>
        <begin position="637"/>
        <end position="646"/>
    </location>
</feature>
<feature type="region of interest" description="Disordered" evidence="1">
    <location>
        <begin position="753"/>
        <end position="825"/>
    </location>
</feature>
<feature type="region of interest" description="Disordered" evidence="1">
    <location>
        <begin position="59"/>
        <end position="170"/>
    </location>
</feature>
<feature type="compositionally biased region" description="Basic residues" evidence="1">
    <location>
        <begin position="881"/>
        <end position="892"/>
    </location>
</feature>
<accession>A0A6A6TH48</accession>
<feature type="compositionally biased region" description="Basic residues" evidence="1">
    <location>
        <begin position="620"/>
        <end position="632"/>
    </location>
</feature>
<feature type="compositionally biased region" description="Basic and acidic residues" evidence="1">
    <location>
        <begin position="94"/>
        <end position="105"/>
    </location>
</feature>
<feature type="region of interest" description="Disordered" evidence="1">
    <location>
        <begin position="837"/>
        <end position="924"/>
    </location>
</feature>
<evidence type="ECO:0000313" key="3">
    <source>
        <dbReference type="Proteomes" id="UP000799324"/>
    </source>
</evidence>
<name>A0A6A6TH48_9PLEO</name>
<feature type="compositionally biased region" description="Acidic residues" evidence="1">
    <location>
        <begin position="295"/>
        <end position="309"/>
    </location>
</feature>
<dbReference type="AlphaFoldDB" id="A0A6A6TH48"/>
<dbReference type="EMBL" id="MU004320">
    <property type="protein sequence ID" value="KAF2657944.1"/>
    <property type="molecule type" value="Genomic_DNA"/>
</dbReference>
<dbReference type="OrthoDB" id="4207369at2759"/>
<gene>
    <name evidence="2" type="ORF">K491DRAFT_776845</name>
</gene>
<dbReference type="Proteomes" id="UP000799324">
    <property type="component" value="Unassembled WGS sequence"/>
</dbReference>
<feature type="compositionally biased region" description="Acidic residues" evidence="1">
    <location>
        <begin position="70"/>
        <end position="79"/>
    </location>
</feature>
<feature type="compositionally biased region" description="Basic and acidic residues" evidence="1">
    <location>
        <begin position="871"/>
        <end position="880"/>
    </location>
</feature>
<feature type="compositionally biased region" description="Polar residues" evidence="1">
    <location>
        <begin position="132"/>
        <end position="142"/>
    </location>
</feature>
<protein>
    <submittedName>
        <fullName evidence="2">Uncharacterized protein</fullName>
    </submittedName>
</protein>
<feature type="compositionally biased region" description="Basic and acidic residues" evidence="1">
    <location>
        <begin position="336"/>
        <end position="346"/>
    </location>
</feature>
<feature type="compositionally biased region" description="Basic and acidic residues" evidence="1">
    <location>
        <begin position="764"/>
        <end position="774"/>
    </location>
</feature>
<sequence>MAPTRRKSAPSAFKQTWHETDAATFDPAALPLTKVPRAWERKAETTVTTDGKEKKVWRRYTLRSKTTNTTEEEDEEEEQQDSRYRAVKKLQRVRPAEMEDIAAKPKDKKRVFKATRWDRRKSVLPRKKLPSRTDTTTGTEDNPQFDLDEAHALDSGGDGPEEHVIDQDEQVSSLTSLIAVDRRRSTFTFTTEDADSTSLDDELSTQIELSAVSSTALQQTDFATRDEWSASLSNEPDDSFDSDVIKVKYFESEEEDPQQSHGPETTVDHVDVSLDNAEIIEVIDDVIRVGVQEQSPEDTEAQEDLEEAPVDVSQTSLEDNSEQRAEELESILARENPSKSDTSDVREELEDHEMSEITLDLELGALAPSGGAGPGVETLESAPKLLHDDFTLTEASLQLNIEHDMEQESEARQTVAVQASGQDEEMVDTPDVKMLHEFGPIECVVEDLDGDEQDEHSISDATPQNESANDVLNIADGLTLTLSGSTNEEPPEEDLVDSDSLFEANPDDVTGMLQMDDDTALLKDFLTRAAASKANKATVIARRESLQNRRDSGFIRQALASPRKILEDKDPNSPFKYDNDATLDLTQTLTLNMDQQLPASPMPSRQEADTEEPTESKPGKNSRRSSRTRKSKLPAPSSGTSQTQIPKNIAVRRADGGEPIVLKKTEAQELGLQTRTNTRKNKQGAVAVQVRLVKLKMESRDDTLTSPLGATAGKKNVHWDETLAYFQEGTDTIANMLADAASLASPDELAVQIATPSTKKKSKESKDNTTETPRKIKRVRGLGAANGTPGKGLLAPAAMLPEDLTEDDDVPPPPPEKSVRNASRLKKLVIVPTSGESILASPARKGHIPPSPRKAAAPLPPFEITPVGIESAKDSKATRERKSRLATPKRVKLPQPTSAVPSLPVPVDGKENQANMGIRGASPKKGLKLPEVVVPPIAESGLPRRRAGRRL</sequence>
<keyword evidence="3" id="KW-1185">Reference proteome</keyword>
<evidence type="ECO:0000256" key="1">
    <source>
        <dbReference type="SAM" id="MobiDB-lite"/>
    </source>
</evidence>
<evidence type="ECO:0000313" key="2">
    <source>
        <dbReference type="EMBL" id="KAF2657944.1"/>
    </source>
</evidence>
<proteinExistence type="predicted"/>
<reference evidence="2" key="1">
    <citation type="journal article" date="2020" name="Stud. Mycol.">
        <title>101 Dothideomycetes genomes: a test case for predicting lifestyles and emergence of pathogens.</title>
        <authorList>
            <person name="Haridas S."/>
            <person name="Albert R."/>
            <person name="Binder M."/>
            <person name="Bloem J."/>
            <person name="Labutti K."/>
            <person name="Salamov A."/>
            <person name="Andreopoulos B."/>
            <person name="Baker S."/>
            <person name="Barry K."/>
            <person name="Bills G."/>
            <person name="Bluhm B."/>
            <person name="Cannon C."/>
            <person name="Castanera R."/>
            <person name="Culley D."/>
            <person name="Daum C."/>
            <person name="Ezra D."/>
            <person name="Gonzalez J."/>
            <person name="Henrissat B."/>
            <person name="Kuo A."/>
            <person name="Liang C."/>
            <person name="Lipzen A."/>
            <person name="Lutzoni F."/>
            <person name="Magnuson J."/>
            <person name="Mondo S."/>
            <person name="Nolan M."/>
            <person name="Ohm R."/>
            <person name="Pangilinan J."/>
            <person name="Park H.-J."/>
            <person name="Ramirez L."/>
            <person name="Alfaro M."/>
            <person name="Sun H."/>
            <person name="Tritt A."/>
            <person name="Yoshinaga Y."/>
            <person name="Zwiers L.-H."/>
            <person name="Turgeon B."/>
            <person name="Goodwin S."/>
            <person name="Spatafora J."/>
            <person name="Crous P."/>
            <person name="Grigoriev I."/>
        </authorList>
    </citation>
    <scope>NUCLEOTIDE SEQUENCE</scope>
    <source>
        <strain evidence="2">CBS 122681</strain>
    </source>
</reference>
<feature type="region of interest" description="Disordered" evidence="1">
    <location>
        <begin position="293"/>
        <end position="346"/>
    </location>
</feature>
<feature type="region of interest" description="Disordered" evidence="1">
    <location>
        <begin position="596"/>
        <end position="657"/>
    </location>
</feature>